<dbReference type="EMBL" id="JAVDUM010000016">
    <property type="protein sequence ID" value="MDR6868660.1"/>
    <property type="molecule type" value="Genomic_DNA"/>
</dbReference>
<dbReference type="InterPro" id="IPR027417">
    <property type="entry name" value="P-loop_NTPase"/>
</dbReference>
<dbReference type="InterPro" id="IPR005158">
    <property type="entry name" value="BTAD"/>
</dbReference>
<gene>
    <name evidence="2" type="ORF">J2Y69_003284</name>
</gene>
<dbReference type="Gene3D" id="1.25.40.10">
    <property type="entry name" value="Tetratricopeptide repeat domain"/>
    <property type="match status" value="1"/>
</dbReference>
<accession>A0ABU1SGC5</accession>
<dbReference type="Gene3D" id="3.40.50.300">
    <property type="entry name" value="P-loop containing nucleotide triphosphate hydrolases"/>
    <property type="match status" value="1"/>
</dbReference>
<dbReference type="PANTHER" id="PTHR47691:SF3">
    <property type="entry name" value="HTH-TYPE TRANSCRIPTIONAL REGULATOR RV0890C-RELATED"/>
    <property type="match status" value="1"/>
</dbReference>
<proteinExistence type="predicted"/>
<comment type="caution">
    <text evidence="2">The sequence shown here is derived from an EMBL/GenBank/DDBJ whole genome shotgun (WGS) entry which is preliminary data.</text>
</comment>
<keyword evidence="3" id="KW-1185">Reference proteome</keyword>
<dbReference type="Proteomes" id="UP001259347">
    <property type="component" value="Unassembled WGS sequence"/>
</dbReference>
<dbReference type="SUPFAM" id="SSF52540">
    <property type="entry name" value="P-loop containing nucleoside triphosphate hydrolases"/>
    <property type="match status" value="1"/>
</dbReference>
<evidence type="ECO:0000313" key="3">
    <source>
        <dbReference type="Proteomes" id="UP001259347"/>
    </source>
</evidence>
<dbReference type="PANTHER" id="PTHR47691">
    <property type="entry name" value="REGULATOR-RELATED"/>
    <property type="match status" value="1"/>
</dbReference>
<name>A0ABU1SGC5_9MICO</name>
<dbReference type="Gene3D" id="1.10.10.10">
    <property type="entry name" value="Winged helix-like DNA-binding domain superfamily/Winged helix DNA-binding domain"/>
    <property type="match status" value="1"/>
</dbReference>
<feature type="domain" description="Bacterial transcriptional activator" evidence="1">
    <location>
        <begin position="92"/>
        <end position="233"/>
    </location>
</feature>
<organism evidence="2 3">
    <name type="scientific">Microbacterium resistens</name>
    <dbReference type="NCBI Taxonomy" id="156977"/>
    <lineage>
        <taxon>Bacteria</taxon>
        <taxon>Bacillati</taxon>
        <taxon>Actinomycetota</taxon>
        <taxon>Actinomycetes</taxon>
        <taxon>Micrococcales</taxon>
        <taxon>Microbacteriaceae</taxon>
        <taxon>Microbacterium</taxon>
    </lineage>
</organism>
<evidence type="ECO:0000259" key="1">
    <source>
        <dbReference type="SMART" id="SM01043"/>
    </source>
</evidence>
<dbReference type="InterPro" id="IPR036388">
    <property type="entry name" value="WH-like_DNA-bd_sf"/>
</dbReference>
<dbReference type="InterPro" id="IPR011990">
    <property type="entry name" value="TPR-like_helical_dom_sf"/>
</dbReference>
<dbReference type="Pfam" id="PF03704">
    <property type="entry name" value="BTAD"/>
    <property type="match status" value="1"/>
</dbReference>
<dbReference type="PRINTS" id="PR00364">
    <property type="entry name" value="DISEASERSIST"/>
</dbReference>
<protein>
    <submittedName>
        <fullName evidence="2">ATPase/DNA-binding SARP family transcriptional activator</fullName>
    </submittedName>
</protein>
<dbReference type="SMART" id="SM01043">
    <property type="entry name" value="BTAD"/>
    <property type="match status" value="1"/>
</dbReference>
<dbReference type="InterPro" id="IPR019734">
    <property type="entry name" value="TPR_rpt"/>
</dbReference>
<dbReference type="RefSeq" id="WP_310022698.1">
    <property type="nucleotide sequence ID" value="NZ_JAVDUM010000016.1"/>
</dbReference>
<sequence length="1053" mass="111719">MTVRIGVLGPVQVAGHDAGGAATRALIAALVVGTDRPGSARSVAALADDIWGEDQPQNPRGAVQTLISRLRAAGGGDLVVSAPGGYALSAETDLDRARSLLRDAAEAGRPRRLDLLDEALGLWRGEPGADLGDAPIAQVLDDEAAGLRAEIRAARAGALADAGRHTEAVMAFEALADARPLDEAVHLGLMSALVAASRTADAIAVYGTFRARLRDVLGSSPGSTLTELNARLLRDQEAPRVRVGLRAAPNDLIGRDRVLAEAIALIGRVRLVTILGVGGLGKTRMAQAVAAAVETPVVVFVPLAGVRADADVPLAIGAALGISEATPGGRFSEPRSWPDLRARITAALADRATLLVLDNCEQVIDGVADWAADLLAAVPTLSILATSRSPLAIAAEHVLPLPPLTIAVDPEAPAVRLFLERARAARPDASLDPMVLARLCAHLDGLPLAIELAAARVRTMTPEQIESRLQDRFALLTSGDRTAPERHRTLEAVIAWSWDLVDEEAQHALTVLSLLPGGFSAATAAAVLGRSVDDLMDRLAEQSLLVVSETRDARVRFRMLETVREFGLNRLAAAGADAESAGWDAVLGWARAFAEDHARHGLSFPGALSPAAHREVGAEHDNLVMVLRRLLESGDAADVVKLFAVLGQSWFMRGAYSELIGVSGAVLAAARTVPVDEVPLEAIAMTMTVATVGCLIVEDPRGLRGLAALRALERTAGSRMSPAWRGLVTVMAVASRESEVGAVLDGLRASQDTRARLAGEVLIAHFAENLGEPELAMTAAVEAWEHARELGEPWTAAMAADAAAQLSSQSARPAEAMVWTARAEEGFLAYDATDQLRQMQWLRGGILLGLDRSAEARALFTDLTQTGELAQDGLEMGAIGWYGLAEAHRLAGELEETAEAYQRAMAMFRTNDQRRSPWYLMAVAGYITAGAHDLDLDPVILDRWVRRLRGRAVAGYRLRPDVVDRPVLGTVLLGWSAWALTRPGLQGSGLEALAIAEALGARQDMPSMRLAEHFDRARRLVGDDAVEKARAEVATLSPPERIVRGYALLDPRG</sequence>
<evidence type="ECO:0000313" key="2">
    <source>
        <dbReference type="EMBL" id="MDR6868660.1"/>
    </source>
</evidence>
<dbReference type="SUPFAM" id="SSF48452">
    <property type="entry name" value="TPR-like"/>
    <property type="match status" value="2"/>
</dbReference>
<reference evidence="2 3" key="1">
    <citation type="submission" date="2023-07" db="EMBL/GenBank/DDBJ databases">
        <title>Sorghum-associated microbial communities from plants grown in Nebraska, USA.</title>
        <authorList>
            <person name="Schachtman D."/>
        </authorList>
    </citation>
    <scope>NUCLEOTIDE SEQUENCE [LARGE SCALE GENOMIC DNA]</scope>
    <source>
        <strain evidence="2 3">2980</strain>
    </source>
</reference>
<dbReference type="SMART" id="SM00028">
    <property type="entry name" value="TPR"/>
    <property type="match status" value="2"/>
</dbReference>